<reference evidence="5 6" key="2">
    <citation type="submission" date="2019-01" db="EMBL/GenBank/DDBJ databases">
        <title>Motilimonas pumilus sp. nov., isolated from the gut of sea cucumber (Apostichopus japonicus).</title>
        <authorList>
            <person name="Wang F.-Q."/>
            <person name="Ren L.-H."/>
            <person name="Lin Y.-W."/>
            <person name="Sun G.-H."/>
            <person name="Du Z.-J."/>
            <person name="Zhao J.-X."/>
            <person name="Liu X.-J."/>
            <person name="Liu L.-J."/>
        </authorList>
    </citation>
    <scope>NUCLEOTIDE SEQUENCE [LARGE SCALE GENOMIC DNA]</scope>
    <source>
        <strain evidence="5 6">PLHSC7-2</strain>
    </source>
</reference>
<dbReference type="Pfam" id="PF13414">
    <property type="entry name" value="TPR_11"/>
    <property type="match status" value="1"/>
</dbReference>
<dbReference type="OrthoDB" id="8566379at2"/>
<accession>A0A418YDW0</accession>
<dbReference type="AlphaFoldDB" id="A0A418YDW0"/>
<evidence type="ECO:0000313" key="5">
    <source>
        <dbReference type="EMBL" id="RJG42719.1"/>
    </source>
</evidence>
<dbReference type="InterPro" id="IPR052346">
    <property type="entry name" value="O-mannosyl-transferase_TMTC"/>
</dbReference>
<feature type="repeat" description="TPR" evidence="3">
    <location>
        <begin position="532"/>
        <end position="565"/>
    </location>
</feature>
<dbReference type="InterPro" id="IPR011990">
    <property type="entry name" value="TPR-like_helical_dom_sf"/>
</dbReference>
<dbReference type="Gene3D" id="1.25.40.10">
    <property type="entry name" value="Tetratricopeptide repeat domain"/>
    <property type="match status" value="2"/>
</dbReference>
<dbReference type="EMBL" id="QZCH01000014">
    <property type="protein sequence ID" value="RJG42719.1"/>
    <property type="molecule type" value="Genomic_DNA"/>
</dbReference>
<evidence type="ECO:0000313" key="6">
    <source>
        <dbReference type="Proteomes" id="UP000283255"/>
    </source>
</evidence>
<organism evidence="5 6">
    <name type="scientific">Motilimonas pumila</name>
    <dbReference type="NCBI Taxonomy" id="2303987"/>
    <lineage>
        <taxon>Bacteria</taxon>
        <taxon>Pseudomonadati</taxon>
        <taxon>Pseudomonadota</taxon>
        <taxon>Gammaproteobacteria</taxon>
        <taxon>Alteromonadales</taxon>
        <taxon>Alteromonadales genera incertae sedis</taxon>
        <taxon>Motilimonas</taxon>
    </lineage>
</organism>
<evidence type="ECO:0000256" key="1">
    <source>
        <dbReference type="ARBA" id="ARBA00022737"/>
    </source>
</evidence>
<feature type="transmembrane region" description="Helical" evidence="4">
    <location>
        <begin position="138"/>
        <end position="159"/>
    </location>
</feature>
<feature type="transmembrane region" description="Helical" evidence="4">
    <location>
        <begin position="171"/>
        <end position="186"/>
    </location>
</feature>
<dbReference type="PANTHER" id="PTHR44227:SF3">
    <property type="entry name" value="PROTEIN O-MANNOSYL-TRANSFERASE TMTC4"/>
    <property type="match status" value="1"/>
</dbReference>
<feature type="transmembrane region" description="Helical" evidence="4">
    <location>
        <begin position="90"/>
        <end position="108"/>
    </location>
</feature>
<evidence type="ECO:0000256" key="2">
    <source>
        <dbReference type="ARBA" id="ARBA00022803"/>
    </source>
</evidence>
<keyword evidence="1" id="KW-0677">Repeat</keyword>
<keyword evidence="6" id="KW-1185">Reference proteome</keyword>
<sequence>MKIHSSPLFSIFTLGLLLTVAVFITYWPSLSVPFYFDDYSSIVSNDAIKDLSNTQAIWEFAHLRFVTYYSFALNYHWAELDLFHLHTTNILLHLVTCFSVWWLAAMLLPKQGIKAAWVPFIIALLFALHPLNTQPVVYLVQRGVILAALGFVVALCCYVKLRCAETIPTRGLWLGGVILASVFAIFSKQNAVVLPAILVLIEVTFFQKNWRPKGVVASLAFLAAIAAVLAMNLVLTGNPVEFLALDQLLRETDLLSRQEYFHAQVSAVWLYIKLFFVPEPLKLHYNYYFYLASSEHQFWLASMSHLLLIAFALVMNKRVAVISFAILFYYLTHLVESSALPIKDVIFEHRAYLPNMGLCFLVVTVVYWFLQKFEVLKKPASLLFGCALLLLTYMAFERNQLWQDPIAFSKQNVVAEPGSQTAWNMYAFYLLEQERYEEALKALENAFKTDKYGNGSNYFDSEMVSNLLLTYWRLGLYDKAEDLYQKTESHIVDKKLKTGFLVERANAYVKQGELQTAVDLYAQALELDEENEAAWVNLGTAHAMAGSYQSSAQIFEHVLSLNPANQEAISNLAKLKAMLSNK</sequence>
<dbReference type="RefSeq" id="WP_119910920.1">
    <property type="nucleotide sequence ID" value="NZ_QZCH01000014.1"/>
</dbReference>
<feature type="repeat" description="TPR" evidence="3">
    <location>
        <begin position="498"/>
        <end position="531"/>
    </location>
</feature>
<feature type="transmembrane region" description="Helical" evidence="4">
    <location>
        <begin position="376"/>
        <end position="396"/>
    </location>
</feature>
<feature type="transmembrane region" description="Helical" evidence="4">
    <location>
        <begin position="260"/>
        <end position="277"/>
    </location>
</feature>
<reference evidence="5 6" key="1">
    <citation type="submission" date="2018-09" db="EMBL/GenBank/DDBJ databases">
        <authorList>
            <person name="Wang F."/>
        </authorList>
    </citation>
    <scope>NUCLEOTIDE SEQUENCE [LARGE SCALE GENOMIC DNA]</scope>
    <source>
        <strain evidence="5 6">PLHSC7-2</strain>
    </source>
</reference>
<keyword evidence="4" id="KW-1133">Transmembrane helix</keyword>
<feature type="transmembrane region" description="Helical" evidence="4">
    <location>
        <begin position="298"/>
        <end position="315"/>
    </location>
</feature>
<keyword evidence="2 3" id="KW-0802">TPR repeat</keyword>
<feature type="transmembrane region" description="Helical" evidence="4">
    <location>
        <begin position="219"/>
        <end position="240"/>
    </location>
</feature>
<feature type="transmembrane region" description="Helical" evidence="4">
    <location>
        <begin position="115"/>
        <end position="132"/>
    </location>
</feature>
<comment type="caution">
    <text evidence="5">The sequence shown here is derived from an EMBL/GenBank/DDBJ whole genome shotgun (WGS) entry which is preliminary data.</text>
</comment>
<dbReference type="PROSITE" id="PS50005">
    <property type="entry name" value="TPR"/>
    <property type="match status" value="2"/>
</dbReference>
<feature type="transmembrane region" description="Helical" evidence="4">
    <location>
        <begin position="7"/>
        <end position="27"/>
    </location>
</feature>
<keyword evidence="4" id="KW-0472">Membrane</keyword>
<name>A0A418YDW0_9GAMM</name>
<dbReference type="SMART" id="SM00028">
    <property type="entry name" value="TPR"/>
    <property type="match status" value="3"/>
</dbReference>
<keyword evidence="4" id="KW-0812">Transmembrane</keyword>
<evidence type="ECO:0000256" key="3">
    <source>
        <dbReference type="PROSITE-ProRule" id="PRU00339"/>
    </source>
</evidence>
<feature type="transmembrane region" description="Helical" evidence="4">
    <location>
        <begin position="321"/>
        <end position="340"/>
    </location>
</feature>
<dbReference type="SUPFAM" id="SSF48452">
    <property type="entry name" value="TPR-like"/>
    <property type="match status" value="1"/>
</dbReference>
<feature type="transmembrane region" description="Helical" evidence="4">
    <location>
        <begin position="352"/>
        <end position="370"/>
    </location>
</feature>
<dbReference type="InterPro" id="IPR019734">
    <property type="entry name" value="TPR_rpt"/>
</dbReference>
<dbReference type="PANTHER" id="PTHR44227">
    <property type="match status" value="1"/>
</dbReference>
<protein>
    <submittedName>
        <fullName evidence="5">Tetratricopeptide repeat protein</fullName>
    </submittedName>
</protein>
<gene>
    <name evidence="5" type="ORF">D1Z90_11550</name>
</gene>
<dbReference type="Pfam" id="PF13432">
    <property type="entry name" value="TPR_16"/>
    <property type="match status" value="1"/>
</dbReference>
<dbReference type="Proteomes" id="UP000283255">
    <property type="component" value="Unassembled WGS sequence"/>
</dbReference>
<proteinExistence type="predicted"/>
<evidence type="ECO:0000256" key="4">
    <source>
        <dbReference type="SAM" id="Phobius"/>
    </source>
</evidence>